<dbReference type="RefSeq" id="WP_127779598.1">
    <property type="nucleotide sequence ID" value="NZ_SADD01000002.1"/>
</dbReference>
<evidence type="ECO:0000313" key="5">
    <source>
        <dbReference type="EMBL" id="RVU46750.1"/>
    </source>
</evidence>
<protein>
    <submittedName>
        <fullName evidence="5">Tetratricopeptide repeat protein</fullName>
    </submittedName>
</protein>
<evidence type="ECO:0000313" key="6">
    <source>
        <dbReference type="Proteomes" id="UP000282926"/>
    </source>
</evidence>
<dbReference type="SUPFAM" id="SSF48371">
    <property type="entry name" value="ARM repeat"/>
    <property type="match status" value="1"/>
</dbReference>
<dbReference type="InterPro" id="IPR016024">
    <property type="entry name" value="ARM-type_fold"/>
</dbReference>
<accession>A0ABY0CVE3</accession>
<feature type="compositionally biased region" description="Pro residues" evidence="3">
    <location>
        <begin position="75"/>
        <end position="85"/>
    </location>
</feature>
<dbReference type="InterPro" id="IPR019734">
    <property type="entry name" value="TPR_rpt"/>
</dbReference>
<feature type="repeat" description="TPR" evidence="1">
    <location>
        <begin position="159"/>
        <end position="192"/>
    </location>
</feature>
<feature type="chain" id="PRO_5046445587" evidence="4">
    <location>
        <begin position="21"/>
        <end position="317"/>
    </location>
</feature>
<evidence type="ECO:0000256" key="4">
    <source>
        <dbReference type="SAM" id="SignalP"/>
    </source>
</evidence>
<organism evidence="5 6">
    <name type="scientific">Lujinxingia sediminis</name>
    <dbReference type="NCBI Taxonomy" id="2480984"/>
    <lineage>
        <taxon>Bacteria</taxon>
        <taxon>Deltaproteobacteria</taxon>
        <taxon>Bradymonadales</taxon>
        <taxon>Lujinxingiaceae</taxon>
        <taxon>Lujinxingia</taxon>
    </lineage>
</organism>
<evidence type="ECO:0000256" key="2">
    <source>
        <dbReference type="SAM" id="Coils"/>
    </source>
</evidence>
<evidence type="ECO:0000256" key="1">
    <source>
        <dbReference type="PROSITE-ProRule" id="PRU00339"/>
    </source>
</evidence>
<dbReference type="SUPFAM" id="SSF48452">
    <property type="entry name" value="TPR-like"/>
    <property type="match status" value="1"/>
</dbReference>
<dbReference type="Pfam" id="PF13646">
    <property type="entry name" value="HEAT_2"/>
    <property type="match status" value="1"/>
</dbReference>
<proteinExistence type="predicted"/>
<keyword evidence="1" id="KW-0802">TPR repeat</keyword>
<comment type="caution">
    <text evidence="5">The sequence shown here is derived from an EMBL/GenBank/DDBJ whole genome shotgun (WGS) entry which is preliminary data.</text>
</comment>
<dbReference type="Pfam" id="PF13428">
    <property type="entry name" value="TPR_14"/>
    <property type="match status" value="1"/>
</dbReference>
<dbReference type="Gene3D" id="1.25.10.10">
    <property type="entry name" value="Leucine-rich Repeat Variant"/>
    <property type="match status" value="1"/>
</dbReference>
<feature type="compositionally biased region" description="Low complexity" evidence="3">
    <location>
        <begin position="42"/>
        <end position="51"/>
    </location>
</feature>
<keyword evidence="6" id="KW-1185">Reference proteome</keyword>
<feature type="signal peptide" evidence="4">
    <location>
        <begin position="1"/>
        <end position="20"/>
    </location>
</feature>
<keyword evidence="4" id="KW-0732">Signal</keyword>
<reference evidence="5 6" key="1">
    <citation type="submission" date="2019-01" db="EMBL/GenBank/DDBJ databases">
        <title>Lujinxingia litoralis gen. nov., sp. nov. and Lujinxingia sediminis gen. nov., sp. nov., new members in the order Bradymonadales, isolated from coastal sediment.</title>
        <authorList>
            <person name="Li C.-M."/>
        </authorList>
    </citation>
    <scope>NUCLEOTIDE SEQUENCE [LARGE SCALE GENOMIC DNA]</scope>
    <source>
        <strain evidence="5 6">SEH01</strain>
    </source>
</reference>
<dbReference type="EMBL" id="SADD01000002">
    <property type="protein sequence ID" value="RVU46750.1"/>
    <property type="molecule type" value="Genomic_DNA"/>
</dbReference>
<evidence type="ECO:0000256" key="3">
    <source>
        <dbReference type="SAM" id="MobiDB-lite"/>
    </source>
</evidence>
<name>A0ABY0CVE3_9DELT</name>
<dbReference type="PROSITE" id="PS50005">
    <property type="entry name" value="TPR"/>
    <property type="match status" value="1"/>
</dbReference>
<dbReference type="SMART" id="SM00567">
    <property type="entry name" value="EZ_HEAT"/>
    <property type="match status" value="2"/>
</dbReference>
<dbReference type="Gene3D" id="1.25.40.10">
    <property type="entry name" value="Tetratricopeptide repeat domain"/>
    <property type="match status" value="1"/>
</dbReference>
<dbReference type="Proteomes" id="UP000282926">
    <property type="component" value="Unassembled WGS sequence"/>
</dbReference>
<keyword evidence="2" id="KW-0175">Coiled coil</keyword>
<feature type="coiled-coil region" evidence="2">
    <location>
        <begin position="90"/>
        <end position="117"/>
    </location>
</feature>
<sequence length="317" mass="34978">MSTQPLPRTLLALLLCAASAACEPSEPAQSPPVTVPGAPRLAASSPDTSTPPASPEGAEGQPAQGDNTRAEDPPARPPAELPPGTPEQQEALMQAKMAFLQNRLVEAEERFKDIATSEPLTSDTVSAAIALGQIYSETDRRQRALELYNDLRKRVSDLPEVLLVLARTMAELDRPEEAIATYEEALKAQPDYIFLLTELAELHIKQGDQEKAGKLLYTYEQRVHTLANRLEDHTTAPEDRLYLVDVFSFVDDERGYRALIEALNDPHPQVRRAAAISVGELQLDEARNILQRVAIEDEATEVRLAARTALQMMQEQR</sequence>
<dbReference type="InterPro" id="IPR011989">
    <property type="entry name" value="ARM-like"/>
</dbReference>
<gene>
    <name evidence="5" type="ORF">EA187_06330</name>
</gene>
<feature type="region of interest" description="Disordered" evidence="3">
    <location>
        <begin position="21"/>
        <end position="86"/>
    </location>
</feature>
<dbReference type="InterPro" id="IPR004155">
    <property type="entry name" value="PBS_lyase_HEAT"/>
</dbReference>
<dbReference type="InterPro" id="IPR011990">
    <property type="entry name" value="TPR-like_helical_dom_sf"/>
</dbReference>